<name>A0A2W1N5D0_9FLAO</name>
<evidence type="ECO:0000256" key="5">
    <source>
        <dbReference type="ARBA" id="ARBA00011245"/>
    </source>
</evidence>
<organism evidence="12 13">
    <name type="scientific">Putridiphycobacter roseus</name>
    <dbReference type="NCBI Taxonomy" id="2219161"/>
    <lineage>
        <taxon>Bacteria</taxon>
        <taxon>Pseudomonadati</taxon>
        <taxon>Bacteroidota</taxon>
        <taxon>Flavobacteriia</taxon>
        <taxon>Flavobacteriales</taxon>
        <taxon>Crocinitomicaceae</taxon>
        <taxon>Putridiphycobacter</taxon>
    </lineage>
</organism>
<dbReference type="PANTHER" id="PTHR11557:SF0">
    <property type="entry name" value="PORPHOBILINOGEN DEAMINASE"/>
    <property type="match status" value="1"/>
</dbReference>
<evidence type="ECO:0000256" key="3">
    <source>
        <dbReference type="ARBA" id="ARBA00004735"/>
    </source>
</evidence>
<dbReference type="InterPro" id="IPR022418">
    <property type="entry name" value="Porphobilinogen_deaminase_C"/>
</dbReference>
<protein>
    <recommendedName>
        <fullName evidence="9">Hydroxymethylbilane synthase</fullName>
        <ecNumber evidence="9">2.5.1.61</ecNumber>
    </recommendedName>
</protein>
<comment type="cofactor">
    <cofactor evidence="1">
        <name>dipyrromethane</name>
        <dbReference type="ChEBI" id="CHEBI:60342"/>
    </cofactor>
</comment>
<reference evidence="12 13" key="1">
    <citation type="submission" date="2018-06" db="EMBL/GenBank/DDBJ databases">
        <title>The draft genome sequence of Crocinitomix sp. SM1701.</title>
        <authorList>
            <person name="Zhang X."/>
        </authorList>
    </citation>
    <scope>NUCLEOTIDE SEQUENCE [LARGE SCALE GENOMIC DNA]</scope>
    <source>
        <strain evidence="12 13">SM1701</strain>
    </source>
</reference>
<dbReference type="PIRSF" id="PIRSF001438">
    <property type="entry name" value="4pyrrol_synth_OHMeBilane_synth"/>
    <property type="match status" value="1"/>
</dbReference>
<dbReference type="OrthoDB" id="9810298at2"/>
<dbReference type="EC" id="2.5.1.61" evidence="9"/>
<comment type="similarity">
    <text evidence="4">Belongs to the HMBS family.</text>
</comment>
<evidence type="ECO:0000256" key="6">
    <source>
        <dbReference type="ARBA" id="ARBA00022679"/>
    </source>
</evidence>
<dbReference type="EMBL" id="QKSB01000001">
    <property type="protein sequence ID" value="PZE18790.1"/>
    <property type="molecule type" value="Genomic_DNA"/>
</dbReference>
<evidence type="ECO:0000256" key="9">
    <source>
        <dbReference type="NCBIfam" id="TIGR00212"/>
    </source>
</evidence>
<dbReference type="RefSeq" id="WP_111061691.1">
    <property type="nucleotide sequence ID" value="NZ_JBHUCU010000007.1"/>
</dbReference>
<dbReference type="Gene3D" id="3.30.160.40">
    <property type="entry name" value="Porphobilinogen deaminase, C-terminal domain"/>
    <property type="match status" value="1"/>
</dbReference>
<keyword evidence="6" id="KW-0808">Transferase</keyword>
<dbReference type="InterPro" id="IPR022419">
    <property type="entry name" value="Porphobilin_deaminase_cofac_BS"/>
</dbReference>
<accession>A0A2W1N5D0</accession>
<comment type="caution">
    <text evidence="12">The sequence shown here is derived from an EMBL/GenBank/DDBJ whole genome shotgun (WGS) entry which is preliminary data.</text>
</comment>
<evidence type="ECO:0000256" key="4">
    <source>
        <dbReference type="ARBA" id="ARBA00005638"/>
    </source>
</evidence>
<evidence type="ECO:0000256" key="1">
    <source>
        <dbReference type="ARBA" id="ARBA00001916"/>
    </source>
</evidence>
<evidence type="ECO:0000313" key="13">
    <source>
        <dbReference type="Proteomes" id="UP000249248"/>
    </source>
</evidence>
<comment type="function">
    <text evidence="2">Tetrapolymerization of the monopyrrole PBG into the hydroxymethylbilane pre-uroporphyrinogen in several discrete steps.</text>
</comment>
<feature type="domain" description="Porphobilinogen deaminase C-terminal" evidence="11">
    <location>
        <begin position="220"/>
        <end position="286"/>
    </location>
</feature>
<dbReference type="GO" id="GO:0006783">
    <property type="term" value="P:heme biosynthetic process"/>
    <property type="evidence" value="ECO:0007669"/>
    <property type="project" value="TreeGrafter"/>
</dbReference>
<dbReference type="Pfam" id="PF01379">
    <property type="entry name" value="Porphobil_deam"/>
    <property type="match status" value="1"/>
</dbReference>
<comment type="catalytic activity">
    <reaction evidence="8">
        <text>4 porphobilinogen + H2O = hydroxymethylbilane + 4 NH4(+)</text>
        <dbReference type="Rhea" id="RHEA:13185"/>
        <dbReference type="ChEBI" id="CHEBI:15377"/>
        <dbReference type="ChEBI" id="CHEBI:28938"/>
        <dbReference type="ChEBI" id="CHEBI:57845"/>
        <dbReference type="ChEBI" id="CHEBI:58126"/>
        <dbReference type="EC" id="2.5.1.61"/>
    </reaction>
</comment>
<dbReference type="AlphaFoldDB" id="A0A2W1N5D0"/>
<comment type="subunit">
    <text evidence="5">Monomer.</text>
</comment>
<dbReference type="InterPro" id="IPR000860">
    <property type="entry name" value="HemC"/>
</dbReference>
<keyword evidence="13" id="KW-1185">Reference proteome</keyword>
<dbReference type="InterPro" id="IPR036803">
    <property type="entry name" value="Porphobilinogen_deaminase_C_sf"/>
</dbReference>
<evidence type="ECO:0000256" key="7">
    <source>
        <dbReference type="ARBA" id="ARBA00023244"/>
    </source>
</evidence>
<comment type="pathway">
    <text evidence="3">Porphyrin-containing compound metabolism; protoporphyrin-IX biosynthesis; coproporphyrinogen-III from 5-aminolevulinate: step 2/4.</text>
</comment>
<sequence>MQTIKIGTRKSELALKQANNVGASIEKLGGTYELVLIQSVGDIDLKTPLHEIGFTGVFTKALDMALLNGDIDIAVHSLKDVPTELPKGIVQAAVIKRDNPIDILVTKEALNLATKLTIATGSIRRKAQWLHKYPAHQIVGLRGNVHTRLQKLADSEWSGAIFSHSGLDRVDLIPVHHIELNWMTPAPAQGVVTISIAEANVALMPFIQQLNHAETALITQIERDFLNELEGGCSAPIGALASIEKDTVRFKGVLTAPDGKQQFEIEETIKMDQVVDFGRKCAQSILAKGGAEIMKELQN</sequence>
<evidence type="ECO:0000259" key="11">
    <source>
        <dbReference type="Pfam" id="PF03900"/>
    </source>
</evidence>
<gene>
    <name evidence="12" type="ORF">DNU06_02875</name>
</gene>
<dbReference type="Pfam" id="PF03900">
    <property type="entry name" value="Porphobil_deamC"/>
    <property type="match status" value="1"/>
</dbReference>
<dbReference type="Gene3D" id="3.40.190.10">
    <property type="entry name" value="Periplasmic binding protein-like II"/>
    <property type="match status" value="2"/>
</dbReference>
<dbReference type="NCBIfam" id="TIGR00212">
    <property type="entry name" value="hemC"/>
    <property type="match status" value="1"/>
</dbReference>
<dbReference type="PANTHER" id="PTHR11557">
    <property type="entry name" value="PORPHOBILINOGEN DEAMINASE"/>
    <property type="match status" value="1"/>
</dbReference>
<dbReference type="PRINTS" id="PR00151">
    <property type="entry name" value="PORPHBDMNASE"/>
</dbReference>
<dbReference type="SUPFAM" id="SSF53850">
    <property type="entry name" value="Periplasmic binding protein-like II"/>
    <property type="match status" value="1"/>
</dbReference>
<dbReference type="Proteomes" id="UP000249248">
    <property type="component" value="Unassembled WGS sequence"/>
</dbReference>
<keyword evidence="7" id="KW-0627">Porphyrin biosynthesis</keyword>
<feature type="domain" description="Porphobilinogen deaminase N-terminal" evidence="10">
    <location>
        <begin position="4"/>
        <end position="200"/>
    </location>
</feature>
<proteinExistence type="inferred from homology"/>
<evidence type="ECO:0000313" key="12">
    <source>
        <dbReference type="EMBL" id="PZE18790.1"/>
    </source>
</evidence>
<evidence type="ECO:0000259" key="10">
    <source>
        <dbReference type="Pfam" id="PF01379"/>
    </source>
</evidence>
<evidence type="ECO:0000256" key="2">
    <source>
        <dbReference type="ARBA" id="ARBA00002869"/>
    </source>
</evidence>
<dbReference type="SUPFAM" id="SSF54782">
    <property type="entry name" value="Porphobilinogen deaminase (hydroxymethylbilane synthase), C-terminal domain"/>
    <property type="match status" value="1"/>
</dbReference>
<dbReference type="GO" id="GO:0005737">
    <property type="term" value="C:cytoplasm"/>
    <property type="evidence" value="ECO:0007669"/>
    <property type="project" value="UniProtKB-UniRule"/>
</dbReference>
<dbReference type="PROSITE" id="PS00533">
    <property type="entry name" value="PORPHOBILINOGEN_DEAM"/>
    <property type="match status" value="1"/>
</dbReference>
<dbReference type="InterPro" id="IPR022417">
    <property type="entry name" value="Porphobilin_deaminase_N"/>
</dbReference>
<evidence type="ECO:0000256" key="8">
    <source>
        <dbReference type="ARBA" id="ARBA00048169"/>
    </source>
</evidence>
<dbReference type="GO" id="GO:0004418">
    <property type="term" value="F:hydroxymethylbilane synthase activity"/>
    <property type="evidence" value="ECO:0007669"/>
    <property type="project" value="UniProtKB-UniRule"/>
</dbReference>